<proteinExistence type="predicted"/>
<evidence type="ECO:0000313" key="2">
    <source>
        <dbReference type="Proteomes" id="UP000555103"/>
    </source>
</evidence>
<protein>
    <submittedName>
        <fullName evidence="1">RHS repeat-associated protein</fullName>
    </submittedName>
</protein>
<dbReference type="AlphaFoldDB" id="A0A840D1Q7"/>
<sequence>QYYPFGMAMAESTSQSTQPYKYNGKELDKTHGLNLYDYSARYYDGALGRFTTVDPLAEKYYSWSPYAYCANNPIKFIDPTGMSYTYNWDNNRYEDEDGNEASWWDVYSSMEFEGG</sequence>
<dbReference type="EMBL" id="JACIEP010000026">
    <property type="protein sequence ID" value="MBB4038263.1"/>
    <property type="molecule type" value="Genomic_DNA"/>
</dbReference>
<evidence type="ECO:0000313" key="1">
    <source>
        <dbReference type="EMBL" id="MBB4038263.1"/>
    </source>
</evidence>
<dbReference type="Proteomes" id="UP000555103">
    <property type="component" value="Unassembled WGS sequence"/>
</dbReference>
<dbReference type="NCBIfam" id="TIGR03696">
    <property type="entry name" value="Rhs_assc_core"/>
    <property type="match status" value="1"/>
</dbReference>
<feature type="non-terminal residue" evidence="1">
    <location>
        <position position="1"/>
    </location>
</feature>
<accession>A0A840D1Q7</accession>
<comment type="caution">
    <text evidence="1">The sequence shown here is derived from an EMBL/GenBank/DDBJ whole genome shotgun (WGS) entry which is preliminary data.</text>
</comment>
<dbReference type="InterPro" id="IPR050708">
    <property type="entry name" value="T6SS_VgrG/RHS"/>
</dbReference>
<name>A0A840D1Q7_9BACT</name>
<dbReference type="RefSeq" id="WP_183309054.1">
    <property type="nucleotide sequence ID" value="NZ_JACIEP010000026.1"/>
</dbReference>
<organism evidence="1 2">
    <name type="scientific">Dysgonomonas hofstadii</name>
    <dbReference type="NCBI Taxonomy" id="637886"/>
    <lineage>
        <taxon>Bacteria</taxon>
        <taxon>Pseudomonadati</taxon>
        <taxon>Bacteroidota</taxon>
        <taxon>Bacteroidia</taxon>
        <taxon>Bacteroidales</taxon>
        <taxon>Dysgonomonadaceae</taxon>
        <taxon>Dysgonomonas</taxon>
    </lineage>
</organism>
<keyword evidence="2" id="KW-1185">Reference proteome</keyword>
<reference evidence="1 2" key="1">
    <citation type="submission" date="2020-08" db="EMBL/GenBank/DDBJ databases">
        <title>Genomic Encyclopedia of Type Strains, Phase IV (KMG-IV): sequencing the most valuable type-strain genomes for metagenomic binning, comparative biology and taxonomic classification.</title>
        <authorList>
            <person name="Goeker M."/>
        </authorList>
    </citation>
    <scope>NUCLEOTIDE SEQUENCE [LARGE SCALE GENOMIC DNA]</scope>
    <source>
        <strain evidence="1 2">DSM 104969</strain>
    </source>
</reference>
<dbReference type="InterPro" id="IPR022385">
    <property type="entry name" value="Rhs_assc_core"/>
</dbReference>
<dbReference type="PANTHER" id="PTHR32305">
    <property type="match status" value="1"/>
</dbReference>
<dbReference type="PANTHER" id="PTHR32305:SF15">
    <property type="entry name" value="PROTEIN RHSA-RELATED"/>
    <property type="match status" value="1"/>
</dbReference>
<gene>
    <name evidence="1" type="ORF">GGR21_004195</name>
</gene>
<dbReference type="Gene3D" id="2.180.10.10">
    <property type="entry name" value="RHS repeat-associated core"/>
    <property type="match status" value="1"/>
</dbReference>